<dbReference type="Proteomes" id="UP001589862">
    <property type="component" value="Unassembled WGS sequence"/>
</dbReference>
<sequence length="352" mass="39405">MDFHDGISRFGATLATELAQHADVTLLIHDERQLQLLPDLPYLVVSAPTSPKELFIWLQLNRHQPDVVFSPMQTMGSWFRSAPLVLTLHDLIYYEHRTPPRDLPAFVRVLWRLYHLAYWPQRLLLNRADLIFTVSETTKTLMSRHRLTKRPVVVTPNAPQEHRYAVTGSPKKTLLYMGSFMEYKNVATLVRAMELLPDYQLHLLSKITPAKRAALEDLSSAPQRIVFHNGVSDAEYEQLLSETTALVHLSQSEGYGMPVIEAMALGVPVLVNDIPIFREVAGEAGIFVDGTKAREVAAAVTMLAEPGLWVEHSKAAFAHAQRYTWARTGTIAATALEKLVGRAGLEPATKGL</sequence>
<evidence type="ECO:0000256" key="1">
    <source>
        <dbReference type="ARBA" id="ARBA00022676"/>
    </source>
</evidence>
<evidence type="ECO:0000259" key="4">
    <source>
        <dbReference type="Pfam" id="PF13439"/>
    </source>
</evidence>
<dbReference type="PANTHER" id="PTHR46401">
    <property type="entry name" value="GLYCOSYLTRANSFERASE WBBK-RELATED"/>
    <property type="match status" value="1"/>
</dbReference>
<dbReference type="Gene3D" id="3.40.50.2000">
    <property type="entry name" value="Glycogen Phosphorylase B"/>
    <property type="match status" value="2"/>
</dbReference>
<name>A0ABV6P8R5_9MICC</name>
<dbReference type="PANTHER" id="PTHR46401:SF2">
    <property type="entry name" value="GLYCOSYLTRANSFERASE WBBK-RELATED"/>
    <property type="match status" value="1"/>
</dbReference>
<comment type="caution">
    <text evidence="5">The sequence shown here is derived from an EMBL/GenBank/DDBJ whole genome shotgun (WGS) entry which is preliminary data.</text>
</comment>
<dbReference type="CDD" id="cd03809">
    <property type="entry name" value="GT4_MtfB-like"/>
    <property type="match status" value="1"/>
</dbReference>
<evidence type="ECO:0000313" key="6">
    <source>
        <dbReference type="Proteomes" id="UP001589862"/>
    </source>
</evidence>
<keyword evidence="6" id="KW-1185">Reference proteome</keyword>
<dbReference type="InterPro" id="IPR001296">
    <property type="entry name" value="Glyco_trans_1"/>
</dbReference>
<evidence type="ECO:0000313" key="5">
    <source>
        <dbReference type="EMBL" id="MFC0581516.1"/>
    </source>
</evidence>
<feature type="domain" description="Glycosyl transferase family 1" evidence="3">
    <location>
        <begin position="169"/>
        <end position="303"/>
    </location>
</feature>
<keyword evidence="1" id="KW-0328">Glycosyltransferase</keyword>
<dbReference type="Pfam" id="PF00534">
    <property type="entry name" value="Glycos_transf_1"/>
    <property type="match status" value="1"/>
</dbReference>
<evidence type="ECO:0000256" key="2">
    <source>
        <dbReference type="ARBA" id="ARBA00022679"/>
    </source>
</evidence>
<reference evidence="5 6" key="1">
    <citation type="submission" date="2024-09" db="EMBL/GenBank/DDBJ databases">
        <authorList>
            <person name="Sun Q."/>
            <person name="Mori K."/>
        </authorList>
    </citation>
    <scope>NUCLEOTIDE SEQUENCE [LARGE SCALE GENOMIC DNA]</scope>
    <source>
        <strain evidence="5 6">NCAIM B.02604</strain>
    </source>
</reference>
<feature type="domain" description="Glycosyltransferase subfamily 4-like N-terminal" evidence="4">
    <location>
        <begin position="6"/>
        <end position="157"/>
    </location>
</feature>
<dbReference type="InterPro" id="IPR028098">
    <property type="entry name" value="Glyco_trans_4-like_N"/>
</dbReference>
<protein>
    <submittedName>
        <fullName evidence="5">Glycosyltransferase family 4 protein</fullName>
    </submittedName>
</protein>
<dbReference type="EMBL" id="JBHLUB010000004">
    <property type="protein sequence ID" value="MFC0581516.1"/>
    <property type="molecule type" value="Genomic_DNA"/>
</dbReference>
<accession>A0ABV6P8R5</accession>
<dbReference type="SUPFAM" id="SSF53756">
    <property type="entry name" value="UDP-Glycosyltransferase/glycogen phosphorylase"/>
    <property type="match status" value="1"/>
</dbReference>
<proteinExistence type="predicted"/>
<gene>
    <name evidence="5" type="ORF">ACFFFR_03795</name>
</gene>
<evidence type="ECO:0000259" key="3">
    <source>
        <dbReference type="Pfam" id="PF00534"/>
    </source>
</evidence>
<dbReference type="RefSeq" id="WP_377458213.1">
    <property type="nucleotide sequence ID" value="NZ_JBHLUB010000004.1"/>
</dbReference>
<organism evidence="5 6">
    <name type="scientific">Micrococcoides hystricis</name>
    <dbReference type="NCBI Taxonomy" id="1572761"/>
    <lineage>
        <taxon>Bacteria</taxon>
        <taxon>Bacillati</taxon>
        <taxon>Actinomycetota</taxon>
        <taxon>Actinomycetes</taxon>
        <taxon>Micrococcales</taxon>
        <taxon>Micrococcaceae</taxon>
        <taxon>Micrococcoides</taxon>
    </lineage>
</organism>
<dbReference type="Pfam" id="PF13439">
    <property type="entry name" value="Glyco_transf_4"/>
    <property type="match status" value="1"/>
</dbReference>
<keyword evidence="2" id="KW-0808">Transferase</keyword>